<dbReference type="SMART" id="SM00388">
    <property type="entry name" value="HisKA"/>
    <property type="match status" value="1"/>
</dbReference>
<feature type="region of interest" description="Disordered" evidence="13">
    <location>
        <begin position="1"/>
        <end position="26"/>
    </location>
</feature>
<keyword evidence="8" id="KW-0902">Two-component regulatory system</keyword>
<comment type="subunit">
    <text evidence="9">At low DSF concentrations, interacts with RpfF.</text>
</comment>
<feature type="modified residue" description="4-aspartylphosphate" evidence="11">
    <location>
        <position position="1466"/>
    </location>
</feature>
<dbReference type="InterPro" id="IPR000700">
    <property type="entry name" value="PAS-assoc_C"/>
</dbReference>
<feature type="compositionally biased region" description="Basic and acidic residues" evidence="13">
    <location>
        <begin position="12"/>
        <end position="25"/>
    </location>
</feature>
<feature type="domain" description="PAC" evidence="17">
    <location>
        <begin position="932"/>
        <end position="983"/>
    </location>
</feature>
<dbReference type="SMART" id="SM00387">
    <property type="entry name" value="HATPase_c"/>
    <property type="match status" value="1"/>
</dbReference>
<dbReference type="SUPFAM" id="SSF55874">
    <property type="entry name" value="ATPase domain of HSP90 chaperone/DNA topoisomerase II/histidine kinase"/>
    <property type="match status" value="1"/>
</dbReference>
<dbReference type="Proteomes" id="UP000053675">
    <property type="component" value="Unassembled WGS sequence"/>
</dbReference>
<evidence type="ECO:0000259" key="16">
    <source>
        <dbReference type="PROSITE" id="PS50112"/>
    </source>
</evidence>
<dbReference type="STRING" id="472175.EL18_03118"/>
<dbReference type="eggNOG" id="COG2202">
    <property type="taxonomic scope" value="Bacteria"/>
</dbReference>
<evidence type="ECO:0000256" key="10">
    <source>
        <dbReference type="ARBA" id="ARBA00068150"/>
    </source>
</evidence>
<feature type="domain" description="PAS" evidence="16">
    <location>
        <begin position="592"/>
        <end position="670"/>
    </location>
</feature>
<dbReference type="Pfam" id="PF00512">
    <property type="entry name" value="HisKA"/>
    <property type="match status" value="1"/>
</dbReference>
<dbReference type="Gene3D" id="3.40.50.2300">
    <property type="match status" value="2"/>
</dbReference>
<evidence type="ECO:0000259" key="15">
    <source>
        <dbReference type="PROSITE" id="PS50110"/>
    </source>
</evidence>
<dbReference type="Gene3D" id="3.30.450.20">
    <property type="entry name" value="PAS domain"/>
    <property type="match status" value="7"/>
</dbReference>
<evidence type="ECO:0000256" key="6">
    <source>
        <dbReference type="ARBA" id="ARBA00022777"/>
    </source>
</evidence>
<evidence type="ECO:0000256" key="12">
    <source>
        <dbReference type="SAM" id="Coils"/>
    </source>
</evidence>
<dbReference type="EC" id="2.7.13.3" evidence="2"/>
<dbReference type="PROSITE" id="PS50112">
    <property type="entry name" value="PAS"/>
    <property type="match status" value="2"/>
</dbReference>
<dbReference type="SUPFAM" id="SSF47384">
    <property type="entry name" value="Homodimeric domain of signal transducing histidine kinase"/>
    <property type="match status" value="1"/>
</dbReference>
<evidence type="ECO:0000256" key="4">
    <source>
        <dbReference type="ARBA" id="ARBA00022679"/>
    </source>
</evidence>
<dbReference type="FunFam" id="1.10.287.130:FF:000002">
    <property type="entry name" value="Two-component osmosensing histidine kinase"/>
    <property type="match status" value="1"/>
</dbReference>
<dbReference type="EMBL" id="JMQM01000002">
    <property type="protein sequence ID" value="KFB08863.1"/>
    <property type="molecule type" value="Genomic_DNA"/>
</dbReference>
<dbReference type="PROSITE" id="PS50109">
    <property type="entry name" value="HIS_KIN"/>
    <property type="match status" value="1"/>
</dbReference>
<evidence type="ECO:0000256" key="1">
    <source>
        <dbReference type="ARBA" id="ARBA00000085"/>
    </source>
</evidence>
<dbReference type="Pfam" id="PF13426">
    <property type="entry name" value="PAS_9"/>
    <property type="match status" value="1"/>
</dbReference>
<feature type="domain" description="Response regulatory" evidence="15">
    <location>
        <begin position="1239"/>
        <end position="1360"/>
    </location>
</feature>
<dbReference type="InterPro" id="IPR001789">
    <property type="entry name" value="Sig_transdc_resp-reg_receiver"/>
</dbReference>
<dbReference type="SMART" id="SM00091">
    <property type="entry name" value="PAS"/>
    <property type="match status" value="7"/>
</dbReference>
<dbReference type="eggNOG" id="COG5002">
    <property type="taxonomic scope" value="Bacteria"/>
</dbReference>
<dbReference type="PANTHER" id="PTHR45339">
    <property type="entry name" value="HYBRID SIGNAL TRANSDUCTION HISTIDINE KINASE J"/>
    <property type="match status" value="1"/>
</dbReference>
<comment type="caution">
    <text evidence="18">The sequence shown here is derived from an EMBL/GenBank/DDBJ whole genome shotgun (WGS) entry which is preliminary data.</text>
</comment>
<dbReference type="Pfam" id="PF02518">
    <property type="entry name" value="HATPase_c"/>
    <property type="match status" value="1"/>
</dbReference>
<feature type="coiled-coil region" evidence="12">
    <location>
        <begin position="309"/>
        <end position="339"/>
    </location>
</feature>
<evidence type="ECO:0000256" key="7">
    <source>
        <dbReference type="ARBA" id="ARBA00022840"/>
    </source>
</evidence>
<dbReference type="CDD" id="cd16922">
    <property type="entry name" value="HATPase_EvgS-ArcB-TorS-like"/>
    <property type="match status" value="1"/>
</dbReference>
<evidence type="ECO:0000313" key="19">
    <source>
        <dbReference type="Proteomes" id="UP000053675"/>
    </source>
</evidence>
<evidence type="ECO:0000256" key="5">
    <source>
        <dbReference type="ARBA" id="ARBA00022741"/>
    </source>
</evidence>
<dbReference type="InterPro" id="IPR036890">
    <property type="entry name" value="HATPase_C_sf"/>
</dbReference>
<evidence type="ECO:0000313" key="18">
    <source>
        <dbReference type="EMBL" id="KFB08863.1"/>
    </source>
</evidence>
<evidence type="ECO:0000259" key="17">
    <source>
        <dbReference type="PROSITE" id="PS50113"/>
    </source>
</evidence>
<dbReference type="InterPro" id="IPR004358">
    <property type="entry name" value="Sig_transdc_His_kin-like_C"/>
</dbReference>
<feature type="domain" description="Histidine kinase" evidence="14">
    <location>
        <begin position="1001"/>
        <end position="1221"/>
    </location>
</feature>
<keyword evidence="5" id="KW-0547">Nucleotide-binding</keyword>
<dbReference type="InterPro" id="IPR005467">
    <property type="entry name" value="His_kinase_dom"/>
</dbReference>
<dbReference type="CDD" id="cd17546">
    <property type="entry name" value="REC_hyHK_CKI1_RcsC-like"/>
    <property type="match status" value="2"/>
</dbReference>
<feature type="domain" description="PAS" evidence="16">
    <location>
        <begin position="860"/>
        <end position="908"/>
    </location>
</feature>
<keyword evidence="6 18" id="KW-0418">Kinase</keyword>
<dbReference type="InterPro" id="IPR013656">
    <property type="entry name" value="PAS_4"/>
</dbReference>
<dbReference type="eggNOG" id="COG2205">
    <property type="taxonomic scope" value="Bacteria"/>
</dbReference>
<dbReference type="GO" id="GO:0005524">
    <property type="term" value="F:ATP binding"/>
    <property type="evidence" value="ECO:0007669"/>
    <property type="project" value="UniProtKB-KW"/>
</dbReference>
<dbReference type="SMART" id="SM00448">
    <property type="entry name" value="REC"/>
    <property type="match status" value="2"/>
</dbReference>
<organism evidence="18 19">
    <name type="scientific">Nitratireductor basaltis</name>
    <dbReference type="NCBI Taxonomy" id="472175"/>
    <lineage>
        <taxon>Bacteria</taxon>
        <taxon>Pseudomonadati</taxon>
        <taxon>Pseudomonadota</taxon>
        <taxon>Alphaproteobacteria</taxon>
        <taxon>Hyphomicrobiales</taxon>
        <taxon>Phyllobacteriaceae</taxon>
        <taxon>Nitratireductor</taxon>
    </lineage>
</organism>
<dbReference type="PROSITE" id="PS50113">
    <property type="entry name" value="PAC"/>
    <property type="match status" value="1"/>
</dbReference>
<dbReference type="PATRIC" id="fig|472175.3.peg.3114"/>
<name>A0A084U7C7_9HYPH</name>
<dbReference type="SUPFAM" id="SSF55785">
    <property type="entry name" value="PYP-like sensor domain (PAS domain)"/>
    <property type="match status" value="6"/>
</dbReference>
<evidence type="ECO:0000256" key="11">
    <source>
        <dbReference type="PROSITE-ProRule" id="PRU00169"/>
    </source>
</evidence>
<keyword evidence="7" id="KW-0067">ATP-binding</keyword>
<sequence>MGEESNGAGFLEAHEHEQGPEHVPDRGIPFSSRDVEREDCPFDVEVQSALISLEADWFWETDSELRVTRLTDGFQRATEVDPQTLIGKARLDMLRGAGNNREADRAHWGRVKERLPFHNHILELHRPGKDPLWIAVSGIPQFDEAGDFAGYRGLGHRADNSLRIARELAEANQHISLRESHERALRDKLSGEGHFERLLAGLDVTREAFSCYDADNRLVLYNQAMVKMFPGLEHIIRPGVRLETLLDAVLERQMWVVQGDGETFKKHFVEERRKPGERESILAFTDGRYVLHREMHMEDGGTVCICTDITELKRHEAALEKARHEAEAARSRLQSAIDALDDGFVLWDDKDRLVACNKAFRNGLGRSDILQPGVSLSAVVEELERTGVLGDISVLHEHAGNKAEELGQNIVFKLPDGRYMLRRDQLTEQGDRVGIRSDVTDRMRREEELARAKEEAELAFSDLRRSIDSLRMGVIVMESDLTASIVNRTYRELWGYGEDEQLSGTYAGDLMEHSRKRGLYDPVEAANWEDYKNQRLDEIRVGEMAPREVTRPDGRTMLFSITRLSRGRRMLTYYEITNLKRREADLASALEQSKLAQAVLDELPSPIFVKDENLKFVLANKAFAHIHGMEPAAIVGRQAAEVVGARNAKLFEPSEQEVLATGTEYRVEEDFEEDFEETGMGQTRIVRKNRVSSFSGKHYLACTIFDVSDLKQRERDAEEARRQLAYVINSLPAGVVIYDRDDRFVLANDVIHTALPGLVPTLQPGLPLRDAISAAHANGYFRNSGDPEIDAIYDADRESWIERYCRLFHEKRRVYERQHPDGRWYKVFDTRTDDGTFVGVRVDITEIKEREEQLKDSMRENEIFRNLVDNVPVAIYAKKDDLRLAYVNRGWSDLTGIPAEQAIGKTDIEVFGDTGIAFTESDRHVLESGERQEIEEERLDHNGVLRHQIARKDILQASDGSVYLIGSTTDVTEMKRREEELREAQEQAVAADQAKSEFLANMSHEIRTPMNGVLGMAELLVKTELNSKQRTFAEIILKSGNALLNIINDILDFSKIDAGQLKLDAQPFNLAEAVEDVATLFSSRAKEKDLELIVRVAPALPEAVVGDIGRFRQIITNLVGNAVKFTESGHVLIDINGRAEDGEVFLEARIEDTGIGIPSDKLELVFDKFSQVDASSTRRHEGTGLGLAITSRLVALMNGEIGVSSTEGEGSTFWFTMKLPMAKGCTKPNIAPSDISGSRVLVIDDNETNRTILSEQMAHWGFDACAASSGDEGVAVLRAAAELGVKVDCVILDYQMPGMNGGEVARCIREDASIADTPIILLTSVDQSPSLSMASDLAIDTQLIKPARGGSLLRALVSAIQRARHVAGEFSLPEPDITPIEVQPEPHPKVQTVEAGAVTCASVKEKADGEASQHGVDILVAEDNEVNQLVFTQILSESGFGFEIVNNGREALEAFQKLNPRLILMDVSMPELNGLEATKAIRNTGPEGKAVPIIGVTAHALKGDREKCLESGMNDYLSKPISPKALVDKINRWAEENHQPALQSQRG</sequence>
<evidence type="ECO:0000256" key="9">
    <source>
        <dbReference type="ARBA" id="ARBA00064003"/>
    </source>
</evidence>
<evidence type="ECO:0000256" key="13">
    <source>
        <dbReference type="SAM" id="MobiDB-lite"/>
    </source>
</evidence>
<feature type="modified residue" description="4-aspartylphosphate" evidence="11">
    <location>
        <position position="1293"/>
    </location>
</feature>
<dbReference type="Pfam" id="PF08448">
    <property type="entry name" value="PAS_4"/>
    <property type="match status" value="2"/>
</dbReference>
<keyword evidence="4" id="KW-0808">Transferase</keyword>
<protein>
    <recommendedName>
        <fullName evidence="10">Sensory/regulatory protein RpfC</fullName>
        <ecNumber evidence="2">2.7.13.3</ecNumber>
    </recommendedName>
</protein>
<dbReference type="Pfam" id="PF12860">
    <property type="entry name" value="PAS_7"/>
    <property type="match status" value="4"/>
</dbReference>
<dbReference type="InterPro" id="IPR000014">
    <property type="entry name" value="PAS"/>
</dbReference>
<dbReference type="CDD" id="cd00082">
    <property type="entry name" value="HisKA"/>
    <property type="match status" value="1"/>
</dbReference>
<keyword evidence="3 11" id="KW-0597">Phosphoprotein</keyword>
<evidence type="ECO:0000256" key="2">
    <source>
        <dbReference type="ARBA" id="ARBA00012438"/>
    </source>
</evidence>
<dbReference type="PANTHER" id="PTHR45339:SF1">
    <property type="entry name" value="HYBRID SIGNAL TRANSDUCTION HISTIDINE KINASE J"/>
    <property type="match status" value="1"/>
</dbReference>
<dbReference type="FunFam" id="3.30.565.10:FF:000010">
    <property type="entry name" value="Sensor histidine kinase RcsC"/>
    <property type="match status" value="1"/>
</dbReference>
<evidence type="ECO:0000256" key="8">
    <source>
        <dbReference type="ARBA" id="ARBA00023012"/>
    </source>
</evidence>
<dbReference type="NCBIfam" id="TIGR00229">
    <property type="entry name" value="sensory_box"/>
    <property type="match status" value="2"/>
</dbReference>
<dbReference type="InterPro" id="IPR036097">
    <property type="entry name" value="HisK_dim/P_sf"/>
</dbReference>
<comment type="catalytic activity">
    <reaction evidence="1">
        <text>ATP + protein L-histidine = ADP + protein N-phospho-L-histidine.</text>
        <dbReference type="EC" id="2.7.13.3"/>
    </reaction>
</comment>
<keyword evidence="19" id="KW-1185">Reference proteome</keyword>
<reference evidence="18 19" key="1">
    <citation type="submission" date="2014-05" db="EMBL/GenBank/DDBJ databases">
        <title>Draft Genome Sequence of Nitratireductor basaltis Strain UMTGB225, A Marine Bacterium Isolated from Green Barrel Tunicate.</title>
        <authorList>
            <person name="Gan H.Y."/>
        </authorList>
    </citation>
    <scope>NUCLEOTIDE SEQUENCE [LARGE SCALE GENOMIC DNA]</scope>
    <source>
        <strain evidence="18 19">UMTGB225</strain>
    </source>
</reference>
<proteinExistence type="predicted"/>
<dbReference type="InterPro" id="IPR035965">
    <property type="entry name" value="PAS-like_dom_sf"/>
</dbReference>
<dbReference type="Gene3D" id="1.10.287.130">
    <property type="match status" value="1"/>
</dbReference>
<accession>A0A084U7C7</accession>
<dbReference type="PROSITE" id="PS50110">
    <property type="entry name" value="RESPONSE_REGULATORY"/>
    <property type="match status" value="2"/>
</dbReference>
<dbReference type="CDD" id="cd00130">
    <property type="entry name" value="PAS"/>
    <property type="match status" value="1"/>
</dbReference>
<dbReference type="InterPro" id="IPR003661">
    <property type="entry name" value="HisK_dim/P_dom"/>
</dbReference>
<evidence type="ECO:0000259" key="14">
    <source>
        <dbReference type="PROSITE" id="PS50109"/>
    </source>
</evidence>
<dbReference type="InterPro" id="IPR011006">
    <property type="entry name" value="CheY-like_superfamily"/>
</dbReference>
<keyword evidence="12" id="KW-0175">Coiled coil</keyword>
<dbReference type="InterPro" id="IPR003594">
    <property type="entry name" value="HATPase_dom"/>
</dbReference>
<dbReference type="Pfam" id="PF00072">
    <property type="entry name" value="Response_reg"/>
    <property type="match status" value="2"/>
</dbReference>
<gene>
    <name evidence="18" type="ORF">EL18_03118</name>
</gene>
<dbReference type="SUPFAM" id="SSF52172">
    <property type="entry name" value="CheY-like"/>
    <property type="match status" value="2"/>
</dbReference>
<feature type="domain" description="Response regulatory" evidence="15">
    <location>
        <begin position="1417"/>
        <end position="1534"/>
    </location>
</feature>
<dbReference type="PRINTS" id="PR00344">
    <property type="entry name" value="BCTRLSENSOR"/>
</dbReference>
<dbReference type="Gene3D" id="3.30.565.10">
    <property type="entry name" value="Histidine kinase-like ATPase, C-terminal domain"/>
    <property type="match status" value="1"/>
</dbReference>
<dbReference type="GO" id="GO:0000155">
    <property type="term" value="F:phosphorelay sensor kinase activity"/>
    <property type="evidence" value="ECO:0007669"/>
    <property type="project" value="InterPro"/>
</dbReference>
<evidence type="ECO:0000256" key="3">
    <source>
        <dbReference type="ARBA" id="ARBA00022553"/>
    </source>
</evidence>